<keyword evidence="2 5" id="KW-0812">Transmembrane</keyword>
<protein>
    <submittedName>
        <fullName evidence="7">O-antigen ligase family protein</fullName>
    </submittedName>
</protein>
<keyword evidence="3 5" id="KW-1133">Transmembrane helix</keyword>
<evidence type="ECO:0000313" key="7">
    <source>
        <dbReference type="EMBL" id="MFC0682060.1"/>
    </source>
</evidence>
<dbReference type="Proteomes" id="UP001589896">
    <property type="component" value="Unassembled WGS sequence"/>
</dbReference>
<evidence type="ECO:0000256" key="1">
    <source>
        <dbReference type="ARBA" id="ARBA00004141"/>
    </source>
</evidence>
<dbReference type="PANTHER" id="PTHR37422">
    <property type="entry name" value="TEICHURONIC ACID BIOSYNTHESIS PROTEIN TUAE"/>
    <property type="match status" value="1"/>
</dbReference>
<feature type="transmembrane region" description="Helical" evidence="5">
    <location>
        <begin position="61"/>
        <end position="79"/>
    </location>
</feature>
<keyword evidence="8" id="KW-1185">Reference proteome</keyword>
<feature type="transmembrane region" description="Helical" evidence="5">
    <location>
        <begin position="85"/>
        <end position="104"/>
    </location>
</feature>
<feature type="transmembrane region" description="Helical" evidence="5">
    <location>
        <begin position="173"/>
        <end position="194"/>
    </location>
</feature>
<name>A0ABV6RYL0_9GAMM</name>
<dbReference type="InterPro" id="IPR007016">
    <property type="entry name" value="O-antigen_ligase-rel_domated"/>
</dbReference>
<gene>
    <name evidence="7" type="ORF">ACFFGH_29865</name>
</gene>
<evidence type="ECO:0000256" key="5">
    <source>
        <dbReference type="SAM" id="Phobius"/>
    </source>
</evidence>
<dbReference type="GO" id="GO:0016874">
    <property type="term" value="F:ligase activity"/>
    <property type="evidence" value="ECO:0007669"/>
    <property type="project" value="UniProtKB-KW"/>
</dbReference>
<organism evidence="7 8">
    <name type="scientific">Lysobacter korlensis</name>
    <dbReference type="NCBI Taxonomy" id="553636"/>
    <lineage>
        <taxon>Bacteria</taxon>
        <taxon>Pseudomonadati</taxon>
        <taxon>Pseudomonadota</taxon>
        <taxon>Gammaproteobacteria</taxon>
        <taxon>Lysobacterales</taxon>
        <taxon>Lysobacteraceae</taxon>
        <taxon>Lysobacter</taxon>
    </lineage>
</organism>
<proteinExistence type="predicted"/>
<comment type="subcellular location">
    <subcellularLocation>
        <location evidence="1">Membrane</location>
        <topology evidence="1">Multi-pass membrane protein</topology>
    </subcellularLocation>
</comment>
<evidence type="ECO:0000256" key="2">
    <source>
        <dbReference type="ARBA" id="ARBA00022692"/>
    </source>
</evidence>
<dbReference type="EMBL" id="JBHLTG010000010">
    <property type="protein sequence ID" value="MFC0682060.1"/>
    <property type="molecule type" value="Genomic_DNA"/>
</dbReference>
<sequence length="441" mass="47063">MTRGRGYRTGLAALVLFTVAAGDFWRNLLSWYGWAGVTALLLTAVLVELARERPSLRRLPAPLLIFLGLATISVAWSAYPGATLAGLAATWFTAAGGVFLALCLAGDELIGALSTALRWVLGLSLVFEAIVGVFVRRPVLPVFPPFDPDAGDIPDAFAWSRAEMFTGGAIQGIVGNANLLAMVALVALITVGVQTADGTIRRSRGWLWMAIAVLTLALTRSAAVFAAAAVVVGVLGLAVLARRLPPAGRSAVFWSAAGALAVVVTAGFVFAEQLLDFLRRNIDLTHRLDIWATVAALGAERPIAGWGWVSHWAPWVEPFDDLVVISGVTYLQAHNAWVDVAFQLGWIGLLVFGALLATVLVRSWWLATDPPQITATRTGPYSATTLLPLLVITALLVQSLAESRILVEFGWTLLVVLAIRTKREQLPVARPLPGQSAEVGR</sequence>
<feature type="domain" description="O-antigen ligase-related" evidence="6">
    <location>
        <begin position="209"/>
        <end position="352"/>
    </location>
</feature>
<accession>A0ABV6RYL0</accession>
<feature type="transmembrane region" description="Helical" evidence="5">
    <location>
        <begin position="344"/>
        <end position="367"/>
    </location>
</feature>
<feature type="transmembrane region" description="Helical" evidence="5">
    <location>
        <begin position="251"/>
        <end position="271"/>
    </location>
</feature>
<feature type="transmembrane region" description="Helical" evidence="5">
    <location>
        <begin position="116"/>
        <end position="135"/>
    </location>
</feature>
<dbReference type="RefSeq" id="WP_386675725.1">
    <property type="nucleotide sequence ID" value="NZ_JBHLTG010000010.1"/>
</dbReference>
<evidence type="ECO:0000313" key="8">
    <source>
        <dbReference type="Proteomes" id="UP001589896"/>
    </source>
</evidence>
<evidence type="ECO:0000259" key="6">
    <source>
        <dbReference type="Pfam" id="PF04932"/>
    </source>
</evidence>
<evidence type="ECO:0000256" key="4">
    <source>
        <dbReference type="ARBA" id="ARBA00023136"/>
    </source>
</evidence>
<feature type="transmembrane region" description="Helical" evidence="5">
    <location>
        <begin position="206"/>
        <end position="239"/>
    </location>
</feature>
<evidence type="ECO:0000256" key="3">
    <source>
        <dbReference type="ARBA" id="ARBA00022989"/>
    </source>
</evidence>
<dbReference type="Pfam" id="PF04932">
    <property type="entry name" value="Wzy_C"/>
    <property type="match status" value="1"/>
</dbReference>
<dbReference type="PANTHER" id="PTHR37422:SF13">
    <property type="entry name" value="LIPOPOLYSACCHARIDE BIOSYNTHESIS PROTEIN PA4999-RELATED"/>
    <property type="match status" value="1"/>
</dbReference>
<keyword evidence="4 5" id="KW-0472">Membrane</keyword>
<comment type="caution">
    <text evidence="7">The sequence shown here is derived from an EMBL/GenBank/DDBJ whole genome shotgun (WGS) entry which is preliminary data.</text>
</comment>
<keyword evidence="7" id="KW-0436">Ligase</keyword>
<reference evidence="7 8" key="1">
    <citation type="submission" date="2024-09" db="EMBL/GenBank/DDBJ databases">
        <authorList>
            <person name="Sun Q."/>
            <person name="Mori K."/>
        </authorList>
    </citation>
    <scope>NUCLEOTIDE SEQUENCE [LARGE SCALE GENOMIC DNA]</scope>
    <source>
        <strain evidence="7 8">KCTC 23076</strain>
    </source>
</reference>
<feature type="transmembrane region" description="Helical" evidence="5">
    <location>
        <begin position="31"/>
        <end position="49"/>
    </location>
</feature>
<dbReference type="InterPro" id="IPR051533">
    <property type="entry name" value="WaaL-like"/>
</dbReference>
<feature type="transmembrane region" description="Helical" evidence="5">
    <location>
        <begin position="379"/>
        <end position="397"/>
    </location>
</feature>